<feature type="region of interest" description="Disordered" evidence="1">
    <location>
        <begin position="13"/>
        <end position="66"/>
    </location>
</feature>
<dbReference type="Proteomes" id="UP000054560">
    <property type="component" value="Unassembled WGS sequence"/>
</dbReference>
<proteinExistence type="predicted"/>
<feature type="region of interest" description="Disordered" evidence="1">
    <location>
        <begin position="137"/>
        <end position="194"/>
    </location>
</feature>
<feature type="compositionally biased region" description="Basic and acidic residues" evidence="1">
    <location>
        <begin position="850"/>
        <end position="864"/>
    </location>
</feature>
<evidence type="ECO:0000313" key="2">
    <source>
        <dbReference type="EMBL" id="KNC78024.1"/>
    </source>
</evidence>
<feature type="compositionally biased region" description="Polar residues" evidence="1">
    <location>
        <begin position="815"/>
        <end position="849"/>
    </location>
</feature>
<gene>
    <name evidence="2" type="ORF">SARC_09527</name>
</gene>
<feature type="compositionally biased region" description="Polar residues" evidence="1">
    <location>
        <begin position="1101"/>
        <end position="1116"/>
    </location>
</feature>
<feature type="region of interest" description="Disordered" evidence="1">
    <location>
        <begin position="222"/>
        <end position="272"/>
    </location>
</feature>
<feature type="compositionally biased region" description="Polar residues" evidence="1">
    <location>
        <begin position="737"/>
        <end position="755"/>
    </location>
</feature>
<accession>A0A0L0FMN1</accession>
<sequence length="1222" mass="129177">VSIPSLNQQLDIPLLGSDTGEASASTTGTNLNIDTGRVPSTDPTLPTQSGTYTGMPSQESAPAVSSDAIGQDLESVDSIGPAKEVSPTGANLTSLSLSPHASDGSPMHCGLRKDVRVGDADSSTVSSIANMPQYTSAQSDMNTSHGTHPETQTSTHMAIDGDGKDVSESNRSLGVGSSGSVHATAPGAEKKGLHGQIDNLGATQVQARNSTLNAMVSKANDMEHTSNETQGPPIPAVQDNQDNLTKPSLEYSSDTKGDNAAETTDAGMGDVKGVANETRMYCLRNDTEDKPGLTPGKSGGASDSATDTSRATLTKVDTDEDNAGTDTGAKVPKLKSLITTQGSQQNTSDEVASLTVSQTLATQAPTHTTHATDIGTVQAQKDVALAGQAKDKAATSTVSHTHIDTLPDNDAQTQLQRGSDLEIAGGKSESTETLVHVQPQGDNTVNVSSVGDSGEQGDVMATTTVTAVTDSGGGSEGVSTDTTIAKGQVTDHPIDNSVLGKSEGTNTNANANMSFERLLGADKIQGGSAEPFDGEIERRLEGDTGLVGNHSTTPGSFAGVGTPASEHMALDKKELQHAKSQVTSDVQHQGYSQLSNIAKQQADIQAIAGMPLTSTGVGNHSVQIQEKAANSTSSVVGVTRTEGSVVKMEAEQSDYMELGVSKPGSIPVHKSNTDVRATGETVKSVEHMGLDNISGESGVDVKKPVVMTAGVGSKGFGESAEYVVKADKEGARIGVTSTQSTVKQLDQGVPQQGPDTQKLEDNTNQTHSEPHTGKPIQPQTAAEPQAPISTDVVVPKSEAQPRHAKPQGDEKELETGQTKPVPQPNTVPHTQINIRHSTTVPTQTAVRQDTQPHAHTWADVKPETHTPSTSGVVPASTENKALIVQQKQQQQQQQQQQTHTTDATPATTSEIKVEGAVAATLKSTDVKAPIKTHVNNDLELGVVGVRQLFDTMNAMQRKGLDQSQPEAYTVLLRLLRDRLSHSFDTSNTEWTPTINWEHVRNYQSAVAKVKMDQRAPDLKEKQSRTSQLCEAYKCAQGDTDIPAELLLQVEGVNPGASGMGMANGNDLSLQHRHPTIPTLVNSGWLDKLVGPSEYSKAGRLAQTQTGTLQTENGSRSTTPVLPTPPVLTPVELQKHHIKRREIKHNTPKFPISTETLRKEWLYVVNTRIEQTMQNIGVEPYDFPTLKDELTMAEIANISQESKDKIGPFARALSRKPTVLPTA</sequence>
<feature type="non-terminal residue" evidence="2">
    <location>
        <position position="1"/>
    </location>
</feature>
<protein>
    <submittedName>
        <fullName evidence="2">Uncharacterized protein</fullName>
    </submittedName>
</protein>
<dbReference type="AlphaFoldDB" id="A0A0L0FMN1"/>
<dbReference type="RefSeq" id="XP_014151926.1">
    <property type="nucleotide sequence ID" value="XM_014296451.1"/>
</dbReference>
<dbReference type="EMBL" id="KQ242575">
    <property type="protein sequence ID" value="KNC78024.1"/>
    <property type="molecule type" value="Genomic_DNA"/>
</dbReference>
<keyword evidence="3" id="KW-1185">Reference proteome</keyword>
<feature type="compositionally biased region" description="Basic and acidic residues" evidence="1">
    <location>
        <begin position="159"/>
        <end position="168"/>
    </location>
</feature>
<organism evidence="2 3">
    <name type="scientific">Sphaeroforma arctica JP610</name>
    <dbReference type="NCBI Taxonomy" id="667725"/>
    <lineage>
        <taxon>Eukaryota</taxon>
        <taxon>Ichthyosporea</taxon>
        <taxon>Ichthyophonida</taxon>
        <taxon>Sphaeroforma</taxon>
    </lineage>
</organism>
<feature type="compositionally biased region" description="Polar residues" evidence="1">
    <location>
        <begin position="41"/>
        <end position="60"/>
    </location>
</feature>
<feature type="compositionally biased region" description="Polar residues" evidence="1">
    <location>
        <begin position="865"/>
        <end position="879"/>
    </location>
</feature>
<feature type="compositionally biased region" description="Polar residues" evidence="1">
    <location>
        <begin position="137"/>
        <end position="156"/>
    </location>
</feature>
<feature type="compositionally biased region" description="Polar residues" evidence="1">
    <location>
        <begin position="301"/>
        <end position="312"/>
    </location>
</feature>
<feature type="region of interest" description="Disordered" evidence="1">
    <location>
        <begin position="285"/>
        <end position="329"/>
    </location>
</feature>
<feature type="region of interest" description="Disordered" evidence="1">
    <location>
        <begin position="737"/>
        <end position="910"/>
    </location>
</feature>
<evidence type="ECO:0000313" key="3">
    <source>
        <dbReference type="Proteomes" id="UP000054560"/>
    </source>
</evidence>
<feature type="region of interest" description="Disordered" evidence="1">
    <location>
        <begin position="1100"/>
        <end position="1125"/>
    </location>
</feature>
<feature type="compositionally biased region" description="Polar residues" evidence="1">
    <location>
        <begin position="20"/>
        <end position="33"/>
    </location>
</feature>
<dbReference type="GeneID" id="25910031"/>
<name>A0A0L0FMN1_9EUKA</name>
<reference evidence="2 3" key="1">
    <citation type="submission" date="2011-02" db="EMBL/GenBank/DDBJ databases">
        <title>The Genome Sequence of Sphaeroforma arctica JP610.</title>
        <authorList>
            <consortium name="The Broad Institute Genome Sequencing Platform"/>
            <person name="Russ C."/>
            <person name="Cuomo C."/>
            <person name="Young S.K."/>
            <person name="Zeng Q."/>
            <person name="Gargeya S."/>
            <person name="Alvarado L."/>
            <person name="Berlin A."/>
            <person name="Chapman S.B."/>
            <person name="Chen Z."/>
            <person name="Freedman E."/>
            <person name="Gellesch M."/>
            <person name="Goldberg J."/>
            <person name="Griggs A."/>
            <person name="Gujja S."/>
            <person name="Heilman E."/>
            <person name="Heiman D."/>
            <person name="Howarth C."/>
            <person name="Mehta T."/>
            <person name="Neiman D."/>
            <person name="Pearson M."/>
            <person name="Roberts A."/>
            <person name="Saif S."/>
            <person name="Shea T."/>
            <person name="Shenoy N."/>
            <person name="Sisk P."/>
            <person name="Stolte C."/>
            <person name="Sykes S."/>
            <person name="White J."/>
            <person name="Yandava C."/>
            <person name="Burger G."/>
            <person name="Gray M.W."/>
            <person name="Holland P.W.H."/>
            <person name="King N."/>
            <person name="Lang F.B.F."/>
            <person name="Roger A.J."/>
            <person name="Ruiz-Trillo I."/>
            <person name="Haas B."/>
            <person name="Nusbaum C."/>
            <person name="Birren B."/>
        </authorList>
    </citation>
    <scope>NUCLEOTIDE SEQUENCE [LARGE SCALE GENOMIC DNA]</scope>
    <source>
        <strain evidence="2 3">JP610</strain>
    </source>
</reference>
<feature type="compositionally biased region" description="Polar residues" evidence="1">
    <location>
        <begin position="238"/>
        <end position="252"/>
    </location>
</feature>
<evidence type="ECO:0000256" key="1">
    <source>
        <dbReference type="SAM" id="MobiDB-lite"/>
    </source>
</evidence>
<feature type="compositionally biased region" description="Low complexity" evidence="1">
    <location>
        <begin position="885"/>
        <end position="908"/>
    </location>
</feature>